<accession>A0ABZ0EEW2</accession>
<dbReference type="PROSITE" id="PS51755">
    <property type="entry name" value="OMPR_PHOB"/>
    <property type="match status" value="1"/>
</dbReference>
<evidence type="ECO:0000259" key="3">
    <source>
        <dbReference type="PROSITE" id="PS51755"/>
    </source>
</evidence>
<dbReference type="RefSeq" id="WP_317016727.1">
    <property type="nucleotide sequence ID" value="NZ_CP136511.1"/>
</dbReference>
<gene>
    <name evidence="4" type="ORF">RW095_03495</name>
</gene>
<proteinExistence type="predicted"/>
<reference evidence="4 5" key="1">
    <citation type="submission" date="2023-10" db="EMBL/GenBank/DDBJ databases">
        <title>Surface-active antibiotics is a multifunctional adaptation for post-fire microbes.</title>
        <authorList>
            <person name="Liu M.D."/>
            <person name="Du Y."/>
            <person name="Koupaei S.K."/>
            <person name="Kim N.R."/>
            <person name="Zhang W."/>
            <person name="Traxler M.F."/>
        </authorList>
    </citation>
    <scope>NUCLEOTIDE SEQUENCE [LARGE SCALE GENOMIC DNA]</scope>
    <source>
        <strain evidence="4 5">F3</strain>
    </source>
</reference>
<dbReference type="Proteomes" id="UP001302652">
    <property type="component" value="Chromosome 3"/>
</dbReference>
<feature type="DNA-binding region" description="OmpR/PhoB-type" evidence="2">
    <location>
        <begin position="1"/>
        <end position="71"/>
    </location>
</feature>
<dbReference type="InterPro" id="IPR001867">
    <property type="entry name" value="OmpR/PhoB-type_DNA-bd"/>
</dbReference>
<dbReference type="Gene3D" id="1.10.10.10">
    <property type="entry name" value="Winged helix-like DNA-binding domain superfamily/Winged helix DNA-binding domain"/>
    <property type="match status" value="1"/>
</dbReference>
<name>A0ABZ0EEW2_9BURK</name>
<dbReference type="SUPFAM" id="SSF46894">
    <property type="entry name" value="C-terminal effector domain of the bipartite response regulators"/>
    <property type="match status" value="1"/>
</dbReference>
<organism evidence="4 5">
    <name type="scientific">Paraburkholderia kirstenboschensis</name>
    <dbReference type="NCBI Taxonomy" id="1245436"/>
    <lineage>
        <taxon>Bacteria</taxon>
        <taxon>Pseudomonadati</taxon>
        <taxon>Pseudomonadota</taxon>
        <taxon>Betaproteobacteria</taxon>
        <taxon>Burkholderiales</taxon>
        <taxon>Burkholderiaceae</taxon>
        <taxon>Paraburkholderia</taxon>
    </lineage>
</organism>
<dbReference type="InterPro" id="IPR036388">
    <property type="entry name" value="WH-like_DNA-bd_sf"/>
</dbReference>
<sequence>MFSASQKQDAFDHARQAIALLQSSSTLEDCIDGWKEEVESNAIQVHISDLRRKLRADNIETVRRVEYVVREE</sequence>
<dbReference type="Pfam" id="PF00486">
    <property type="entry name" value="Trans_reg_C"/>
    <property type="match status" value="1"/>
</dbReference>
<evidence type="ECO:0000256" key="1">
    <source>
        <dbReference type="ARBA" id="ARBA00023125"/>
    </source>
</evidence>
<dbReference type="InterPro" id="IPR016032">
    <property type="entry name" value="Sig_transdc_resp-reg_C-effctor"/>
</dbReference>
<feature type="domain" description="OmpR/PhoB-type" evidence="3">
    <location>
        <begin position="1"/>
        <end position="71"/>
    </location>
</feature>
<evidence type="ECO:0000313" key="5">
    <source>
        <dbReference type="Proteomes" id="UP001302652"/>
    </source>
</evidence>
<evidence type="ECO:0000256" key="2">
    <source>
        <dbReference type="PROSITE-ProRule" id="PRU01091"/>
    </source>
</evidence>
<protein>
    <submittedName>
        <fullName evidence="4">Helix-turn-helix domain-containing protein</fullName>
    </submittedName>
</protein>
<dbReference type="EMBL" id="CP136511">
    <property type="protein sequence ID" value="WOD14737.1"/>
    <property type="molecule type" value="Genomic_DNA"/>
</dbReference>
<keyword evidence="5" id="KW-1185">Reference proteome</keyword>
<evidence type="ECO:0000313" key="4">
    <source>
        <dbReference type="EMBL" id="WOD14737.1"/>
    </source>
</evidence>
<keyword evidence="1 2" id="KW-0238">DNA-binding</keyword>